<proteinExistence type="inferred from homology"/>
<protein>
    <submittedName>
        <fullName evidence="7">Uncharacterized protein</fullName>
    </submittedName>
</protein>
<dbReference type="PANTHER" id="PTHR42810:SF2">
    <property type="entry name" value="PURINE PERMEASE C1399.01C-RELATED"/>
    <property type="match status" value="1"/>
</dbReference>
<keyword evidence="3" id="KW-0813">Transport</keyword>
<dbReference type="Pfam" id="PF00860">
    <property type="entry name" value="Xan_ur_permease"/>
    <property type="match status" value="1"/>
</dbReference>
<dbReference type="AlphaFoldDB" id="A0A418SHT0"/>
<evidence type="ECO:0000256" key="2">
    <source>
        <dbReference type="ARBA" id="ARBA00008821"/>
    </source>
</evidence>
<dbReference type="GO" id="GO:0042907">
    <property type="term" value="F:xanthine transmembrane transporter activity"/>
    <property type="evidence" value="ECO:0007669"/>
    <property type="project" value="TreeGrafter"/>
</dbReference>
<evidence type="ECO:0000256" key="5">
    <source>
        <dbReference type="ARBA" id="ARBA00022989"/>
    </source>
</evidence>
<keyword evidence="6" id="KW-0472">Membrane</keyword>
<gene>
    <name evidence="7" type="ORF">PSAL_014850</name>
</gene>
<comment type="subcellular location">
    <subcellularLocation>
        <location evidence="1">Membrane</location>
        <topology evidence="1">Multi-pass membrane protein</topology>
    </subcellularLocation>
</comment>
<dbReference type="PANTHER" id="PTHR42810">
    <property type="entry name" value="PURINE PERMEASE C1399.01C-RELATED"/>
    <property type="match status" value="1"/>
</dbReference>
<evidence type="ECO:0000256" key="6">
    <source>
        <dbReference type="ARBA" id="ARBA00023136"/>
    </source>
</evidence>
<name>A0A418SHT0_9RHOB</name>
<dbReference type="InterPro" id="IPR006043">
    <property type="entry name" value="NCS2"/>
</dbReference>
<evidence type="ECO:0000313" key="7">
    <source>
        <dbReference type="EMBL" id="QPM90250.1"/>
    </source>
</evidence>
<dbReference type="KEGG" id="palw:PSAL_014850"/>
<keyword evidence="4" id="KW-0812">Transmembrane</keyword>
<evidence type="ECO:0000313" key="8">
    <source>
        <dbReference type="Proteomes" id="UP000283786"/>
    </source>
</evidence>
<comment type="similarity">
    <text evidence="2">Belongs to the nucleobase:cation symporter-2 (NCS2) (TC 2.A.40) family.</text>
</comment>
<evidence type="ECO:0000256" key="3">
    <source>
        <dbReference type="ARBA" id="ARBA00022448"/>
    </source>
</evidence>
<evidence type="ECO:0000256" key="4">
    <source>
        <dbReference type="ARBA" id="ARBA00022692"/>
    </source>
</evidence>
<organism evidence="7 8">
    <name type="scientific">Pseudooceanicola algae</name>
    <dbReference type="NCBI Taxonomy" id="1537215"/>
    <lineage>
        <taxon>Bacteria</taxon>
        <taxon>Pseudomonadati</taxon>
        <taxon>Pseudomonadota</taxon>
        <taxon>Alphaproteobacteria</taxon>
        <taxon>Rhodobacterales</taxon>
        <taxon>Paracoccaceae</taxon>
        <taxon>Pseudooceanicola</taxon>
    </lineage>
</organism>
<reference evidence="7 8" key="1">
    <citation type="submission" date="2020-08" db="EMBL/GenBank/DDBJ databases">
        <title>Genome sequence of Rhodobacteraceae bacterium Lw-13e.</title>
        <authorList>
            <person name="Poehlein A."/>
            <person name="Wolter L."/>
            <person name="Daniel R."/>
            <person name="Brinkhoff T."/>
        </authorList>
    </citation>
    <scope>NUCLEOTIDE SEQUENCE [LARGE SCALE GENOMIC DNA]</scope>
    <source>
        <strain evidence="7 8">Lw-13e</strain>
    </source>
</reference>
<keyword evidence="8" id="KW-1185">Reference proteome</keyword>
<dbReference type="OrthoDB" id="9805749at2"/>
<keyword evidence="5" id="KW-1133">Transmembrane helix</keyword>
<accession>A0A418SHT0</accession>
<dbReference type="Proteomes" id="UP000283786">
    <property type="component" value="Chromosome"/>
</dbReference>
<sequence>MSVASGPFGRLRDWLFDVPFSAPKTRPDDILYGIDDRTPLSVASIAVLQQVLLTLMLLIYAVITAQQIGLDPAGTVRYTSTCIFGFGASTLLQGIRSRLSPGMLMVAIPSPVAFGTYVAIIAAWGPGAAVASVIIANIIILFIAPQLPKLRGYFPPEVAGVAVFMIGVTIIPDGVLHSLAPDEQGLASIPAAIAAVVTLGVIVAASIWGGTKLRVMSLIVGAGMGTIVAVLLGAVNHGVMASLPDLPIFAIPRPTTEVAWPLIVPSAIMAYTIIELVHAMDQVASALTMDKLTDKKWVRADMSVTSRSVTANAIGNIICGGLGTLSGATSTANIGLSHACGVMSRYVGIGTGLAMMAMAFVPAVALIITLTPEPVVGGVLLYTAAFMLIAGMELILSRMMNSKRSFTVGFSIVVGFTVVNLPYLVENLPQWSQAIVGSGLTFAVVTAIALNALFRIGTSRTVSVTLDRDRPLSHQASELLEHWGGEWGARQDVVMRCGIAVGEALEVLTDTGLVEGDVLLTLRFDEVNLRSTLTYQGTAPQIDAATQIDLEALMADEDDSLLDAKLSEMSSNLIRRLADRVSVSDKAGKASLLLEFNH</sequence>
<dbReference type="EMBL" id="CP060436">
    <property type="protein sequence ID" value="QPM90250.1"/>
    <property type="molecule type" value="Genomic_DNA"/>
</dbReference>
<evidence type="ECO:0000256" key="1">
    <source>
        <dbReference type="ARBA" id="ARBA00004141"/>
    </source>
</evidence>
<dbReference type="GO" id="GO:0005886">
    <property type="term" value="C:plasma membrane"/>
    <property type="evidence" value="ECO:0007669"/>
    <property type="project" value="TreeGrafter"/>
</dbReference>